<evidence type="ECO:0000256" key="7">
    <source>
        <dbReference type="ARBA" id="ARBA00023134"/>
    </source>
</evidence>
<feature type="binding site" evidence="8">
    <location>
        <position position="309"/>
    </location>
    <ligand>
        <name>GTP</name>
        <dbReference type="ChEBI" id="CHEBI:37565"/>
    </ligand>
</feature>
<dbReference type="PATRIC" id="fig|872965.6.peg.2987"/>
<evidence type="ECO:0000256" key="2">
    <source>
        <dbReference type="ARBA" id="ARBA00022598"/>
    </source>
</evidence>
<keyword evidence="3 8" id="KW-0479">Metal-binding</keyword>
<dbReference type="GO" id="GO:0046040">
    <property type="term" value="P:IMP metabolic process"/>
    <property type="evidence" value="ECO:0007669"/>
    <property type="project" value="TreeGrafter"/>
</dbReference>
<feature type="active site" description="Proton donor" evidence="8">
    <location>
        <position position="41"/>
    </location>
</feature>
<evidence type="ECO:0000256" key="10">
    <source>
        <dbReference type="RuleBase" id="RU000520"/>
    </source>
</evidence>
<dbReference type="GO" id="GO:0044208">
    <property type="term" value="P:'de novo' AMP biosynthetic process"/>
    <property type="evidence" value="ECO:0007669"/>
    <property type="project" value="UniProtKB-UniRule"/>
</dbReference>
<dbReference type="SUPFAM" id="SSF52540">
    <property type="entry name" value="P-loop containing nucleoside triphosphate hydrolases"/>
    <property type="match status" value="1"/>
</dbReference>
<comment type="subcellular location">
    <subcellularLocation>
        <location evidence="8">Cytoplasm</location>
    </subcellularLocation>
</comment>
<comment type="subunit">
    <text evidence="1 8">Homodimer.</text>
</comment>
<dbReference type="InterPro" id="IPR018220">
    <property type="entry name" value="Adenylosuccin_syn_GTP-bd"/>
</dbReference>
<feature type="binding site" evidence="8">
    <location>
        <position position="40"/>
    </location>
    <ligand>
        <name>Mg(2+)</name>
        <dbReference type="ChEBI" id="CHEBI:18420"/>
    </ligand>
</feature>
<name>A0A0M8K685_9CHLR</name>
<dbReference type="CDD" id="cd03108">
    <property type="entry name" value="AdSS"/>
    <property type="match status" value="1"/>
</dbReference>
<dbReference type="SMART" id="SM00788">
    <property type="entry name" value="Adenylsucc_synt"/>
    <property type="match status" value="1"/>
</dbReference>
<feature type="binding site" evidence="8">
    <location>
        <position position="142"/>
    </location>
    <ligand>
        <name>IMP</name>
        <dbReference type="ChEBI" id="CHEBI:58053"/>
        <note>ligand shared between dimeric partners</note>
    </ligand>
</feature>
<evidence type="ECO:0000256" key="6">
    <source>
        <dbReference type="ARBA" id="ARBA00022842"/>
    </source>
</evidence>
<feature type="binding site" description="in other chain" evidence="8">
    <location>
        <position position="224"/>
    </location>
    <ligand>
        <name>IMP</name>
        <dbReference type="ChEBI" id="CHEBI:58053"/>
        <note>ligand shared between dimeric partners</note>
    </ligand>
</feature>
<sequence length="430" mass="46455">MPGTAIIGAQWGDEGKGKITHLLSGQADVVVRFSGGPNAGHTVVHEGQTFKLHQIPSGVLYPHVYAYMGNGMVIDPDELLREMQALRDANVDLSRLVLSGNAHLIFPYHRLLDRAVESARGDRAIGTTGRGIGPAYTDKAARRGIRARDLLLDDAVLAERLENALLFANAILSGVLQQPPVALDDMLDKARRWRDALADFIGDAFAPVHAALQAGQSVLFEGAQGTLLDLDHGTYPYVTSSHPTTGGVLTGAGVGVRDIQRVIGVVKAFQTRVGGGPMPTELHGEEAVRLRGTGANPWDEFGTTTGRPRRVGWLDGVALRYSAQLNGLTELAITKLDILSGLERIPVAVAYELDGERLDAYPAQIEGLERCRPIYETVPGWQEDITNARTWDDLPQAARDYLRFIEDLAGAPVTIVSVGPGSEQTIWREA</sequence>
<dbReference type="GO" id="GO:0004019">
    <property type="term" value="F:adenylosuccinate synthase activity"/>
    <property type="evidence" value="ECO:0007669"/>
    <property type="project" value="UniProtKB-UniRule"/>
</dbReference>
<dbReference type="InterPro" id="IPR027417">
    <property type="entry name" value="P-loop_NTPase"/>
</dbReference>
<feature type="binding site" description="in other chain" evidence="8">
    <location>
        <position position="307"/>
    </location>
    <ligand>
        <name>IMP</name>
        <dbReference type="ChEBI" id="CHEBI:58053"/>
        <note>ligand shared between dimeric partners</note>
    </ligand>
</feature>
<dbReference type="PROSITE" id="PS00513">
    <property type="entry name" value="ADENYLOSUCCIN_SYN_2"/>
    <property type="match status" value="1"/>
</dbReference>
<organism evidence="11 13">
    <name type="scientific">Ardenticatena maritima</name>
    <dbReference type="NCBI Taxonomy" id="872965"/>
    <lineage>
        <taxon>Bacteria</taxon>
        <taxon>Bacillati</taxon>
        <taxon>Chloroflexota</taxon>
        <taxon>Ardenticatenia</taxon>
        <taxon>Ardenticatenales</taxon>
        <taxon>Ardenticatenaceae</taxon>
        <taxon>Ardenticatena</taxon>
    </lineage>
</organism>
<dbReference type="Gene3D" id="1.10.300.10">
    <property type="entry name" value="Adenylosuccinate Synthetase, subunit A, domain 2"/>
    <property type="match status" value="1"/>
</dbReference>
<comment type="function">
    <text evidence="8">Plays an important role in the de novo pathway of purine nucleotide biosynthesis. Catalyzes the first committed step in the biosynthesis of AMP from IMP.</text>
</comment>
<comment type="cofactor">
    <cofactor evidence="8">
        <name>Mg(2+)</name>
        <dbReference type="ChEBI" id="CHEBI:18420"/>
    </cofactor>
    <text evidence="8">Binds 1 Mg(2+) ion per subunit.</text>
</comment>
<evidence type="ECO:0000313" key="11">
    <source>
        <dbReference type="EMBL" id="GAP62633.1"/>
    </source>
</evidence>
<feature type="active site" evidence="9">
    <location>
        <position position="139"/>
    </location>
</feature>
<feature type="binding site" evidence="8">
    <location>
        <begin position="303"/>
        <end position="309"/>
    </location>
    <ligand>
        <name>substrate</name>
    </ligand>
</feature>
<dbReference type="InterPro" id="IPR042109">
    <property type="entry name" value="Adenylosuccinate_synth_dom1"/>
</dbReference>
<feature type="binding site" evidence="8">
    <location>
        <begin position="335"/>
        <end position="337"/>
    </location>
    <ligand>
        <name>GTP</name>
        <dbReference type="ChEBI" id="CHEBI:37565"/>
    </ligand>
</feature>
<evidence type="ECO:0000256" key="4">
    <source>
        <dbReference type="ARBA" id="ARBA00022741"/>
    </source>
</evidence>
<feature type="binding site" description="in other chain" evidence="8">
    <location>
        <begin position="38"/>
        <end position="41"/>
    </location>
    <ligand>
        <name>IMP</name>
        <dbReference type="ChEBI" id="CHEBI:58053"/>
        <note>ligand shared between dimeric partners</note>
    </ligand>
</feature>
<dbReference type="Gene3D" id="3.90.170.10">
    <property type="entry name" value="Adenylosuccinate Synthetase, subunit A, domain 3"/>
    <property type="match status" value="1"/>
</dbReference>
<keyword evidence="13" id="KW-1185">Reference proteome</keyword>
<reference evidence="13" key="3">
    <citation type="submission" date="2015-08" db="EMBL/GenBank/DDBJ databases">
        <title>Draft Genome Sequence of a Heterotrophic Facultative Anaerobic Bacterium Ardenticatena maritima Strain 110S.</title>
        <authorList>
            <person name="Kawaichi S."/>
            <person name="Yoshida T."/>
            <person name="Sako Y."/>
            <person name="Nakamura R."/>
        </authorList>
    </citation>
    <scope>NUCLEOTIDE SEQUENCE [LARGE SCALE GENOMIC DNA]</scope>
    <source>
        <strain evidence="13">110S</strain>
    </source>
</reference>
<evidence type="ECO:0000313" key="14">
    <source>
        <dbReference type="Proteomes" id="UP000050502"/>
    </source>
</evidence>
<accession>A0A0M8K685</accession>
<dbReference type="RefSeq" id="WP_054492537.1">
    <property type="nucleotide sequence ID" value="NZ_BBZA01000069.1"/>
</dbReference>
<dbReference type="Proteomes" id="UP000037784">
    <property type="component" value="Unassembled WGS sequence"/>
</dbReference>
<dbReference type="EC" id="6.3.4.4" evidence="8 10"/>
<feature type="binding site" description="in other chain" evidence="8">
    <location>
        <position position="239"/>
    </location>
    <ligand>
        <name>IMP</name>
        <dbReference type="ChEBI" id="CHEBI:58053"/>
        <note>ligand shared between dimeric partners</note>
    </ligand>
</feature>
<evidence type="ECO:0000256" key="9">
    <source>
        <dbReference type="PROSITE-ProRule" id="PRU10134"/>
    </source>
</evidence>
<feature type="binding site" description="in other chain" evidence="8">
    <location>
        <begin position="13"/>
        <end position="16"/>
    </location>
    <ligand>
        <name>IMP</name>
        <dbReference type="ChEBI" id="CHEBI:58053"/>
        <note>ligand shared between dimeric partners</note>
    </ligand>
</feature>
<keyword evidence="8" id="KW-0963">Cytoplasm</keyword>
<evidence type="ECO:0000313" key="12">
    <source>
        <dbReference type="EMBL" id="KPL87320.1"/>
    </source>
</evidence>
<keyword evidence="2 8" id="KW-0436">Ligase</keyword>
<feature type="binding site" evidence="8">
    <location>
        <position position="13"/>
    </location>
    <ligand>
        <name>Mg(2+)</name>
        <dbReference type="ChEBI" id="CHEBI:18420"/>
    </ligand>
</feature>
<evidence type="ECO:0000256" key="1">
    <source>
        <dbReference type="ARBA" id="ARBA00011738"/>
    </source>
</evidence>
<evidence type="ECO:0000256" key="5">
    <source>
        <dbReference type="ARBA" id="ARBA00022755"/>
    </source>
</evidence>
<reference evidence="12 14" key="2">
    <citation type="submission" date="2015-07" db="EMBL/GenBank/DDBJ databases">
        <title>Whole genome sequence of Ardenticatena maritima DSM 23922.</title>
        <authorList>
            <person name="Hemp J."/>
            <person name="Ward L.M."/>
            <person name="Pace L.A."/>
            <person name="Fischer W.W."/>
        </authorList>
    </citation>
    <scope>NUCLEOTIDE SEQUENCE [LARGE SCALE GENOMIC DNA]</scope>
    <source>
        <strain evidence="12 14">110S</strain>
    </source>
</reference>
<proteinExistence type="inferred from homology"/>
<dbReference type="AlphaFoldDB" id="A0A0M8K685"/>
<dbReference type="STRING" id="872965.SE16_12600"/>
<dbReference type="GO" id="GO:0000287">
    <property type="term" value="F:magnesium ion binding"/>
    <property type="evidence" value="ECO:0007669"/>
    <property type="project" value="UniProtKB-UniRule"/>
</dbReference>
<dbReference type="PANTHER" id="PTHR11846:SF0">
    <property type="entry name" value="ADENYLOSUCCINATE SYNTHETASE"/>
    <property type="match status" value="1"/>
</dbReference>
<evidence type="ECO:0000256" key="3">
    <source>
        <dbReference type="ARBA" id="ARBA00022723"/>
    </source>
</evidence>
<protein>
    <recommendedName>
        <fullName evidence="8 10">Adenylosuccinate synthetase</fullName>
        <shortName evidence="8">AMPSase</shortName>
        <shortName evidence="8">AdSS</shortName>
        <ecNumber evidence="8 10">6.3.4.4</ecNumber>
    </recommendedName>
    <alternativeName>
        <fullName evidence="8">IMP--aspartate ligase</fullName>
    </alternativeName>
</protein>
<evidence type="ECO:0000313" key="13">
    <source>
        <dbReference type="Proteomes" id="UP000037784"/>
    </source>
</evidence>
<feature type="active site" description="Proton acceptor" evidence="8">
    <location>
        <position position="13"/>
    </location>
</feature>
<dbReference type="InterPro" id="IPR001114">
    <property type="entry name" value="Adenylosuccinate_synthetase"/>
</dbReference>
<dbReference type="UniPathway" id="UPA00075">
    <property type="reaction ID" value="UER00335"/>
</dbReference>
<keyword evidence="6 8" id="KW-0460">Magnesium</keyword>
<feature type="binding site" evidence="8">
    <location>
        <begin position="40"/>
        <end position="42"/>
    </location>
    <ligand>
        <name>GTP</name>
        <dbReference type="ChEBI" id="CHEBI:37565"/>
    </ligand>
</feature>
<dbReference type="FunFam" id="3.90.170.10:FF:000001">
    <property type="entry name" value="Adenylosuccinate synthetase"/>
    <property type="match status" value="1"/>
</dbReference>
<feature type="binding site" evidence="8">
    <location>
        <begin position="417"/>
        <end position="419"/>
    </location>
    <ligand>
        <name>GTP</name>
        <dbReference type="ChEBI" id="CHEBI:37565"/>
    </ligand>
</feature>
<dbReference type="InterPro" id="IPR042110">
    <property type="entry name" value="Adenylosuccinate_synth_dom2"/>
</dbReference>
<dbReference type="EMBL" id="BBZA01000069">
    <property type="protein sequence ID" value="GAP62633.1"/>
    <property type="molecule type" value="Genomic_DNA"/>
</dbReference>
<gene>
    <name evidence="8 11" type="primary">purA</name>
    <name evidence="11" type="ORF">ARMA_1056</name>
    <name evidence="12" type="ORF">SE16_12600</name>
</gene>
<dbReference type="FunFam" id="1.10.300.10:FF:000001">
    <property type="entry name" value="Adenylosuccinate synthetase"/>
    <property type="match status" value="1"/>
</dbReference>
<feature type="binding site" evidence="8">
    <location>
        <begin position="12"/>
        <end position="18"/>
    </location>
    <ligand>
        <name>GTP</name>
        <dbReference type="ChEBI" id="CHEBI:37565"/>
    </ligand>
</feature>
<comment type="catalytic activity">
    <reaction evidence="8 10">
        <text>IMP + L-aspartate + GTP = N(6)-(1,2-dicarboxyethyl)-AMP + GDP + phosphate + 2 H(+)</text>
        <dbReference type="Rhea" id="RHEA:15753"/>
        <dbReference type="ChEBI" id="CHEBI:15378"/>
        <dbReference type="ChEBI" id="CHEBI:29991"/>
        <dbReference type="ChEBI" id="CHEBI:37565"/>
        <dbReference type="ChEBI" id="CHEBI:43474"/>
        <dbReference type="ChEBI" id="CHEBI:57567"/>
        <dbReference type="ChEBI" id="CHEBI:58053"/>
        <dbReference type="ChEBI" id="CHEBI:58189"/>
        <dbReference type="EC" id="6.3.4.4"/>
    </reaction>
</comment>
<dbReference type="InterPro" id="IPR042111">
    <property type="entry name" value="Adenylosuccinate_synth_dom3"/>
</dbReference>
<dbReference type="OrthoDB" id="9807553at2"/>
<evidence type="ECO:0000256" key="8">
    <source>
        <dbReference type="HAMAP-Rule" id="MF_00011"/>
    </source>
</evidence>
<comment type="caution">
    <text evidence="11">The sequence shown here is derived from an EMBL/GenBank/DDBJ whole genome shotgun (WGS) entry which is preliminary data.</text>
</comment>
<dbReference type="Pfam" id="PF00709">
    <property type="entry name" value="Adenylsucc_synt"/>
    <property type="match status" value="1"/>
</dbReference>
<dbReference type="NCBIfam" id="NF002223">
    <property type="entry name" value="PRK01117.1"/>
    <property type="match status" value="1"/>
</dbReference>
<keyword evidence="4 8" id="KW-0547">Nucleotide-binding</keyword>
<dbReference type="NCBIfam" id="TIGR00184">
    <property type="entry name" value="purA"/>
    <property type="match status" value="1"/>
</dbReference>
<feature type="binding site" description="in other chain" evidence="8">
    <location>
        <position position="128"/>
    </location>
    <ligand>
        <name>IMP</name>
        <dbReference type="ChEBI" id="CHEBI:58053"/>
        <note>ligand shared between dimeric partners</note>
    </ligand>
</feature>
<comment type="pathway">
    <text evidence="8 10">Purine metabolism; AMP biosynthesis via de novo pathway; AMP from IMP: step 1/2.</text>
</comment>
<reference evidence="11" key="1">
    <citation type="journal article" date="2015" name="Genome Announc.">
        <title>Draft Genome Sequence of a Heterotrophic Facultative Anaerobic Thermophilic Bacterium, Ardenticatena maritima Strain 110ST.</title>
        <authorList>
            <person name="Kawaichi S."/>
            <person name="Yoshida T."/>
            <person name="Sako Y."/>
            <person name="Nakamura R."/>
        </authorList>
    </citation>
    <scope>NUCLEOTIDE SEQUENCE [LARGE SCALE GENOMIC DNA]</scope>
    <source>
        <strain evidence="11">110S</strain>
    </source>
</reference>
<dbReference type="GO" id="GO:0005525">
    <property type="term" value="F:GTP binding"/>
    <property type="evidence" value="ECO:0007669"/>
    <property type="project" value="UniProtKB-UniRule"/>
</dbReference>
<keyword evidence="7 8" id="KW-0342">GTP-binding</keyword>
<dbReference type="FunCoup" id="A0A0M8K685">
    <property type="interactions" value="482"/>
</dbReference>
<dbReference type="InterPro" id="IPR033128">
    <property type="entry name" value="Adenylosuccin_syn_Lys_AS"/>
</dbReference>
<dbReference type="EMBL" id="LGKN01000006">
    <property type="protein sequence ID" value="KPL87320.1"/>
    <property type="molecule type" value="Genomic_DNA"/>
</dbReference>
<dbReference type="HAMAP" id="MF_00011">
    <property type="entry name" value="Adenylosucc_synth"/>
    <property type="match status" value="1"/>
</dbReference>
<dbReference type="GO" id="GO:0005737">
    <property type="term" value="C:cytoplasm"/>
    <property type="evidence" value="ECO:0007669"/>
    <property type="project" value="UniProtKB-SubCell"/>
</dbReference>
<dbReference type="Proteomes" id="UP000050502">
    <property type="component" value="Unassembled WGS sequence"/>
</dbReference>
<keyword evidence="5 8" id="KW-0658">Purine biosynthesis</keyword>
<comment type="similarity">
    <text evidence="8 10">Belongs to the adenylosuccinate synthetase family.</text>
</comment>
<dbReference type="PROSITE" id="PS01266">
    <property type="entry name" value="ADENYLOSUCCIN_SYN_1"/>
    <property type="match status" value="1"/>
</dbReference>
<dbReference type="Gene3D" id="3.40.440.10">
    <property type="entry name" value="Adenylosuccinate Synthetase, subunit A, domain 1"/>
    <property type="match status" value="1"/>
</dbReference>
<dbReference type="PANTHER" id="PTHR11846">
    <property type="entry name" value="ADENYLOSUCCINATE SYNTHETASE"/>
    <property type="match status" value="1"/>
</dbReference>